<gene>
    <name evidence="1" type="ORF">ACFP9W_16780</name>
</gene>
<evidence type="ECO:0000313" key="2">
    <source>
        <dbReference type="Proteomes" id="UP001596230"/>
    </source>
</evidence>
<sequence>MNNVTDISMIRLVEKSKKDPNKITDELIAAGYQKVFTPDELVIATVAATEVFAELELPDHLKITTAKDISDFVLNEIVDRCLHAEGYTAGKLVAEVIKAGFTQEVAHG</sequence>
<dbReference type="Proteomes" id="UP001596230">
    <property type="component" value="Unassembled WGS sequence"/>
</dbReference>
<comment type="caution">
    <text evidence="1">The sequence shown here is derived from an EMBL/GenBank/DDBJ whole genome shotgun (WGS) entry which is preliminary data.</text>
</comment>
<dbReference type="EMBL" id="JBHSUB010000023">
    <property type="protein sequence ID" value="MFC6379708.1"/>
    <property type="molecule type" value="Genomic_DNA"/>
</dbReference>
<name>A0ABW1W1Z5_9GAMM</name>
<keyword evidence="2" id="KW-1185">Reference proteome</keyword>
<evidence type="ECO:0000313" key="1">
    <source>
        <dbReference type="EMBL" id="MFC6379708.1"/>
    </source>
</evidence>
<proteinExistence type="predicted"/>
<accession>A0ABW1W1Z5</accession>
<organism evidence="1 2">
    <name type="scientific">Tatumella terrea</name>
    <dbReference type="NCBI Taxonomy" id="419007"/>
    <lineage>
        <taxon>Bacteria</taxon>
        <taxon>Pseudomonadati</taxon>
        <taxon>Pseudomonadota</taxon>
        <taxon>Gammaproteobacteria</taxon>
        <taxon>Enterobacterales</taxon>
        <taxon>Erwiniaceae</taxon>
        <taxon>Tatumella</taxon>
    </lineage>
</organism>
<dbReference type="RefSeq" id="WP_385955060.1">
    <property type="nucleotide sequence ID" value="NZ_JBHSUB010000023.1"/>
</dbReference>
<reference evidence="2" key="1">
    <citation type="journal article" date="2019" name="Int. J. Syst. Evol. Microbiol.">
        <title>The Global Catalogue of Microorganisms (GCM) 10K type strain sequencing project: providing services to taxonomists for standard genome sequencing and annotation.</title>
        <authorList>
            <consortium name="The Broad Institute Genomics Platform"/>
            <consortium name="The Broad Institute Genome Sequencing Center for Infectious Disease"/>
            <person name="Wu L."/>
            <person name="Ma J."/>
        </authorList>
    </citation>
    <scope>NUCLEOTIDE SEQUENCE [LARGE SCALE GENOMIC DNA]</scope>
    <source>
        <strain evidence="2">CGMCC 1.18518</strain>
    </source>
</reference>
<protein>
    <submittedName>
        <fullName evidence="1">Uncharacterized protein</fullName>
    </submittedName>
</protein>